<dbReference type="SUPFAM" id="SSF56219">
    <property type="entry name" value="DNase I-like"/>
    <property type="match status" value="1"/>
</dbReference>
<dbReference type="InterPro" id="IPR036691">
    <property type="entry name" value="Endo/exonu/phosph_ase_sf"/>
</dbReference>
<proteinExistence type="predicted"/>
<comment type="caution">
    <text evidence="1">The sequence shown here is derived from an EMBL/GenBank/DDBJ whole genome shotgun (WGS) entry which is preliminary data.</text>
</comment>
<feature type="non-terminal residue" evidence="1">
    <location>
        <position position="225"/>
    </location>
</feature>
<gene>
    <name evidence="1" type="ORF">PEVE_00042943</name>
</gene>
<evidence type="ECO:0000313" key="2">
    <source>
        <dbReference type="Proteomes" id="UP001159427"/>
    </source>
</evidence>
<reference evidence="1 2" key="1">
    <citation type="submission" date="2022-05" db="EMBL/GenBank/DDBJ databases">
        <authorList>
            <consortium name="Genoscope - CEA"/>
            <person name="William W."/>
        </authorList>
    </citation>
    <scope>NUCLEOTIDE SEQUENCE [LARGE SCALE GENOMIC DNA]</scope>
</reference>
<dbReference type="Gene3D" id="3.60.10.10">
    <property type="entry name" value="Endonuclease/exonuclease/phosphatase"/>
    <property type="match status" value="1"/>
</dbReference>
<dbReference type="PANTHER" id="PTHR46670:SF3">
    <property type="entry name" value="ENDONUCLEASE_EXONUCLEASE_PHOSPHATASE DOMAIN-CONTAINING PROTEIN"/>
    <property type="match status" value="1"/>
</dbReference>
<accession>A0ABN8LRQ8</accession>
<sequence>MESIILTPEPLIITGDFNIHVNNTNDSDACEFLDLLASLGLKQHVVGPTHEGGHTLDLVITRQYDQVIKSAPMIDRFITDHAADLSVFKKKKNHAIYLMNQARCDYYTNHIQQNSSDQRKLFNVTKSLLCDTITASFLRVDTVQLANDFGNFFAQKIENINASLACVTISQEAWFGLCVQKFSSMLDLDERGKQEYPKKNFSGLEGEPVTVNDKLNLHMASTPRF</sequence>
<keyword evidence="2" id="KW-1185">Reference proteome</keyword>
<organism evidence="1 2">
    <name type="scientific">Porites evermanni</name>
    <dbReference type="NCBI Taxonomy" id="104178"/>
    <lineage>
        <taxon>Eukaryota</taxon>
        <taxon>Metazoa</taxon>
        <taxon>Cnidaria</taxon>
        <taxon>Anthozoa</taxon>
        <taxon>Hexacorallia</taxon>
        <taxon>Scleractinia</taxon>
        <taxon>Fungiina</taxon>
        <taxon>Poritidae</taxon>
        <taxon>Porites</taxon>
    </lineage>
</organism>
<dbReference type="Proteomes" id="UP001159427">
    <property type="component" value="Unassembled WGS sequence"/>
</dbReference>
<evidence type="ECO:0000313" key="1">
    <source>
        <dbReference type="EMBL" id="CAH3018415.1"/>
    </source>
</evidence>
<evidence type="ECO:0008006" key="3">
    <source>
        <dbReference type="Google" id="ProtNLM"/>
    </source>
</evidence>
<protein>
    <recommendedName>
        <fullName evidence="3">Endonuclease/exonuclease/phosphatase domain-containing protein</fullName>
    </recommendedName>
</protein>
<name>A0ABN8LRQ8_9CNID</name>
<dbReference type="EMBL" id="CALNXI010000086">
    <property type="protein sequence ID" value="CAH3018415.1"/>
    <property type="molecule type" value="Genomic_DNA"/>
</dbReference>
<dbReference type="PANTHER" id="PTHR46670">
    <property type="entry name" value="ENDO/EXONUCLEASE/PHOSPHATASE DOMAIN-CONTAINING PROTEIN"/>
    <property type="match status" value="1"/>
</dbReference>